<dbReference type="GO" id="GO:0046872">
    <property type="term" value="F:metal ion binding"/>
    <property type="evidence" value="ECO:0007669"/>
    <property type="project" value="UniProtKB-KW"/>
</dbReference>
<protein>
    <submittedName>
        <fullName evidence="6">N-carbamoyl-L-amino acid hydrolase</fullName>
    </submittedName>
</protein>
<gene>
    <name evidence="6" type="ORF">GBAR_LOCUS16501</name>
</gene>
<evidence type="ECO:0000256" key="4">
    <source>
        <dbReference type="ARBA" id="ARBA00022801"/>
    </source>
</evidence>
<dbReference type="CDD" id="cd03884">
    <property type="entry name" value="M20_bAS"/>
    <property type="match status" value="1"/>
</dbReference>
<evidence type="ECO:0000256" key="3">
    <source>
        <dbReference type="ARBA" id="ARBA00022723"/>
    </source>
</evidence>
<dbReference type="Gene3D" id="3.30.70.360">
    <property type="match status" value="1"/>
</dbReference>
<dbReference type="Pfam" id="PF01546">
    <property type="entry name" value="Peptidase_M20"/>
    <property type="match status" value="1"/>
</dbReference>
<reference evidence="6" key="1">
    <citation type="submission" date="2023-03" db="EMBL/GenBank/DDBJ databases">
        <authorList>
            <person name="Steffen K."/>
            <person name="Cardenas P."/>
        </authorList>
    </citation>
    <scope>NUCLEOTIDE SEQUENCE</scope>
</reference>
<dbReference type="NCBIfam" id="NF006771">
    <property type="entry name" value="PRK09290.1-5"/>
    <property type="match status" value="1"/>
</dbReference>
<dbReference type="Proteomes" id="UP001174909">
    <property type="component" value="Unassembled WGS sequence"/>
</dbReference>
<dbReference type="AlphaFoldDB" id="A0AA35SHY7"/>
<dbReference type="NCBIfam" id="TIGR01879">
    <property type="entry name" value="hydantase"/>
    <property type="match status" value="1"/>
</dbReference>
<dbReference type="SUPFAM" id="SSF53187">
    <property type="entry name" value="Zn-dependent exopeptidases"/>
    <property type="match status" value="1"/>
</dbReference>
<dbReference type="PIRSF" id="PIRSF001235">
    <property type="entry name" value="Amidase_carbamoylase"/>
    <property type="match status" value="1"/>
</dbReference>
<dbReference type="PANTHER" id="PTHR32494">
    <property type="entry name" value="ALLANTOATE DEIMINASE-RELATED"/>
    <property type="match status" value="1"/>
</dbReference>
<keyword evidence="3" id="KW-0479">Metal-binding</keyword>
<evidence type="ECO:0000256" key="5">
    <source>
        <dbReference type="ARBA" id="ARBA00023211"/>
    </source>
</evidence>
<keyword evidence="5" id="KW-0464">Manganese</keyword>
<organism evidence="6 7">
    <name type="scientific">Geodia barretti</name>
    <name type="common">Barrett's horny sponge</name>
    <dbReference type="NCBI Taxonomy" id="519541"/>
    <lineage>
        <taxon>Eukaryota</taxon>
        <taxon>Metazoa</taxon>
        <taxon>Porifera</taxon>
        <taxon>Demospongiae</taxon>
        <taxon>Heteroscleromorpha</taxon>
        <taxon>Tetractinellida</taxon>
        <taxon>Astrophorina</taxon>
        <taxon>Geodiidae</taxon>
        <taxon>Geodia</taxon>
    </lineage>
</organism>
<keyword evidence="7" id="KW-1185">Reference proteome</keyword>
<evidence type="ECO:0000313" key="6">
    <source>
        <dbReference type="EMBL" id="CAI8029011.1"/>
    </source>
</evidence>
<keyword evidence="4 6" id="KW-0378">Hydrolase</keyword>
<dbReference type="InterPro" id="IPR010158">
    <property type="entry name" value="Amidase_Cbmase"/>
</dbReference>
<dbReference type="SUPFAM" id="SSF55031">
    <property type="entry name" value="Bacterial exopeptidase dimerisation domain"/>
    <property type="match status" value="1"/>
</dbReference>
<evidence type="ECO:0000256" key="1">
    <source>
        <dbReference type="ARBA" id="ARBA00001936"/>
    </source>
</evidence>
<evidence type="ECO:0000313" key="7">
    <source>
        <dbReference type="Proteomes" id="UP001174909"/>
    </source>
</evidence>
<dbReference type="EMBL" id="CASHTH010002374">
    <property type="protein sequence ID" value="CAI8029011.1"/>
    <property type="molecule type" value="Genomic_DNA"/>
</dbReference>
<proteinExistence type="predicted"/>
<sequence>RLNDNLNALGQIGRDEFGMQRVAFSRQDVAGRDYVSALMRGAGMSVRIDPAGNIIGRLEGTEPAMPAIVLGSHTDTVPSGGAYDGALGVIGAIEAVEALRDAGVTPRHPVEVMVFTNEEGTSFHRWLLGSRAVAGLWEPEDFAAVDDDGTSLTDTLPSIGGNISRVDAARRRPEELACYLELHIEQGPTLHRGGFPIGVVTGITGRSVYHVDIVGEANHAGTTPMALRRDAMSAAAQIALAVRRIAGEMEVCRVGTVGSMDVHPNAGNVIPGRVQMGVEFRDERMESLAAAEVELRRTAEEVGHAEQVAVAVTAQRNTPSVPVSGNMQQLIADATGMAGLEHVSLPSGAGHDAQAIAAITPAAMVFVPSVGGISHAPAEHTTPEDCANGAQVLLNALLLADER</sequence>
<feature type="non-terminal residue" evidence="6">
    <location>
        <position position="1"/>
    </location>
</feature>
<name>A0AA35SHY7_GEOBA</name>
<dbReference type="PANTHER" id="PTHR32494:SF19">
    <property type="entry name" value="ALLANTOATE DEIMINASE-RELATED"/>
    <property type="match status" value="1"/>
</dbReference>
<dbReference type="Gene3D" id="3.40.630.10">
    <property type="entry name" value="Zn peptidases"/>
    <property type="match status" value="1"/>
</dbReference>
<comment type="subunit">
    <text evidence="2">Homodimer.</text>
</comment>
<evidence type="ECO:0000256" key="2">
    <source>
        <dbReference type="ARBA" id="ARBA00011738"/>
    </source>
</evidence>
<dbReference type="GO" id="GO:0016813">
    <property type="term" value="F:hydrolase activity, acting on carbon-nitrogen (but not peptide) bonds, in linear amidines"/>
    <property type="evidence" value="ECO:0007669"/>
    <property type="project" value="InterPro"/>
</dbReference>
<dbReference type="InterPro" id="IPR036264">
    <property type="entry name" value="Bact_exopeptidase_dim_dom"/>
</dbReference>
<dbReference type="InterPro" id="IPR002933">
    <property type="entry name" value="Peptidase_M20"/>
</dbReference>
<comment type="cofactor">
    <cofactor evidence="1">
        <name>Mn(2+)</name>
        <dbReference type="ChEBI" id="CHEBI:29035"/>
    </cofactor>
</comment>
<accession>A0AA35SHY7</accession>
<comment type="caution">
    <text evidence="6">The sequence shown here is derived from an EMBL/GenBank/DDBJ whole genome shotgun (WGS) entry which is preliminary data.</text>
</comment>